<evidence type="ECO:0000313" key="1">
    <source>
        <dbReference type="EMBL" id="CAG6641874.1"/>
    </source>
</evidence>
<sequence length="118" mass="12954">MSDECAPDRSSISSFDLDLPVTCDTPCSESCVHGKNNCLIFMELGNIYTVMSAQTNPILLTIQLCTDFCKRRAPVVFSLGFSSSSVYRGVSTFLVISPLSRIEKMPEMAITTRSGTNR</sequence>
<name>A0A8D8R0C5_9HEMI</name>
<dbReference type="AlphaFoldDB" id="A0A8D8R0C5"/>
<dbReference type="EMBL" id="HBUF01119567">
    <property type="protein sequence ID" value="CAG6641875.1"/>
    <property type="molecule type" value="Transcribed_RNA"/>
</dbReference>
<reference evidence="1" key="1">
    <citation type="submission" date="2021-05" db="EMBL/GenBank/DDBJ databases">
        <authorList>
            <person name="Alioto T."/>
            <person name="Alioto T."/>
            <person name="Gomez Garrido J."/>
        </authorList>
    </citation>
    <scope>NUCLEOTIDE SEQUENCE</scope>
</reference>
<proteinExistence type="predicted"/>
<dbReference type="EMBL" id="HBUF01119565">
    <property type="protein sequence ID" value="CAG6641874.1"/>
    <property type="molecule type" value="Transcribed_RNA"/>
</dbReference>
<protein>
    <submittedName>
        <fullName evidence="1">Uncharacterized protein</fullName>
    </submittedName>
</protein>
<organism evidence="1">
    <name type="scientific">Cacopsylla melanoneura</name>
    <dbReference type="NCBI Taxonomy" id="428564"/>
    <lineage>
        <taxon>Eukaryota</taxon>
        <taxon>Metazoa</taxon>
        <taxon>Ecdysozoa</taxon>
        <taxon>Arthropoda</taxon>
        <taxon>Hexapoda</taxon>
        <taxon>Insecta</taxon>
        <taxon>Pterygota</taxon>
        <taxon>Neoptera</taxon>
        <taxon>Paraneoptera</taxon>
        <taxon>Hemiptera</taxon>
        <taxon>Sternorrhyncha</taxon>
        <taxon>Psylloidea</taxon>
        <taxon>Psyllidae</taxon>
        <taxon>Psyllinae</taxon>
        <taxon>Cacopsylla</taxon>
    </lineage>
</organism>
<accession>A0A8D8R0C5</accession>